<feature type="transmembrane region" description="Helical" evidence="1">
    <location>
        <begin position="35"/>
        <end position="55"/>
    </location>
</feature>
<reference evidence="2" key="2">
    <citation type="journal article" date="2021" name="PeerJ">
        <title>Extensive microbial diversity within the chicken gut microbiome revealed by metagenomics and culture.</title>
        <authorList>
            <person name="Gilroy R."/>
            <person name="Ravi A."/>
            <person name="Getino M."/>
            <person name="Pursley I."/>
            <person name="Horton D.L."/>
            <person name="Alikhan N.F."/>
            <person name="Baker D."/>
            <person name="Gharbi K."/>
            <person name="Hall N."/>
            <person name="Watson M."/>
            <person name="Adriaenssens E.M."/>
            <person name="Foster-Nyarko E."/>
            <person name="Jarju S."/>
            <person name="Secka A."/>
            <person name="Antonio M."/>
            <person name="Oren A."/>
            <person name="Chaudhuri R.R."/>
            <person name="La Ragione R."/>
            <person name="Hildebrand F."/>
            <person name="Pallen M.J."/>
        </authorList>
    </citation>
    <scope>NUCLEOTIDE SEQUENCE</scope>
    <source>
        <strain evidence="2">ChiSjej3B21-11622</strain>
    </source>
</reference>
<keyword evidence="1" id="KW-0472">Membrane</keyword>
<comment type="caution">
    <text evidence="2">The sequence shown here is derived from an EMBL/GenBank/DDBJ whole genome shotgun (WGS) entry which is preliminary data.</text>
</comment>
<dbReference type="Proteomes" id="UP000886886">
    <property type="component" value="Unassembled WGS sequence"/>
</dbReference>
<protein>
    <submittedName>
        <fullName evidence="2">Sigma-E processing peptidase SpoIIGA</fullName>
    </submittedName>
</protein>
<dbReference type="AlphaFoldDB" id="A0A9D1D376"/>
<feature type="transmembrane region" description="Helical" evidence="1">
    <location>
        <begin position="6"/>
        <end position="28"/>
    </location>
</feature>
<dbReference type="GO" id="GO:0004190">
    <property type="term" value="F:aspartic-type endopeptidase activity"/>
    <property type="evidence" value="ECO:0007669"/>
    <property type="project" value="InterPro"/>
</dbReference>
<organism evidence="2 3">
    <name type="scientific">Candidatus Limivivens merdigallinarum</name>
    <dbReference type="NCBI Taxonomy" id="2840859"/>
    <lineage>
        <taxon>Bacteria</taxon>
        <taxon>Bacillati</taxon>
        <taxon>Bacillota</taxon>
        <taxon>Clostridia</taxon>
        <taxon>Lachnospirales</taxon>
        <taxon>Lachnospiraceae</taxon>
        <taxon>Lachnospiraceae incertae sedis</taxon>
        <taxon>Candidatus Limivivens</taxon>
    </lineage>
</organism>
<evidence type="ECO:0000313" key="2">
    <source>
        <dbReference type="EMBL" id="HIQ97564.1"/>
    </source>
</evidence>
<feature type="transmembrane region" description="Helical" evidence="1">
    <location>
        <begin position="91"/>
        <end position="108"/>
    </location>
</feature>
<proteinExistence type="predicted"/>
<feature type="transmembrane region" description="Helical" evidence="1">
    <location>
        <begin position="61"/>
        <end position="79"/>
    </location>
</feature>
<reference evidence="2" key="1">
    <citation type="submission" date="2020-10" db="EMBL/GenBank/DDBJ databases">
        <authorList>
            <person name="Gilroy R."/>
        </authorList>
    </citation>
    <scope>NUCLEOTIDE SEQUENCE</scope>
    <source>
        <strain evidence="2">ChiSjej3B21-11622</strain>
    </source>
</reference>
<feature type="transmembrane region" description="Helical" evidence="1">
    <location>
        <begin position="114"/>
        <end position="131"/>
    </location>
</feature>
<dbReference type="GO" id="GO:0006508">
    <property type="term" value="P:proteolysis"/>
    <property type="evidence" value="ECO:0007669"/>
    <property type="project" value="InterPro"/>
</dbReference>
<evidence type="ECO:0000256" key="1">
    <source>
        <dbReference type="SAM" id="Phobius"/>
    </source>
</evidence>
<accession>A0A9D1D376</accession>
<dbReference type="GO" id="GO:0030436">
    <property type="term" value="P:asexual sporulation"/>
    <property type="evidence" value="ECO:0007669"/>
    <property type="project" value="InterPro"/>
</dbReference>
<gene>
    <name evidence="2" type="ORF">IAB26_13530</name>
</gene>
<dbReference type="EMBL" id="DVFT01000197">
    <property type="protein sequence ID" value="HIQ97564.1"/>
    <property type="molecule type" value="Genomic_DNA"/>
</dbReference>
<sequence>MYYEWYIDLFFLENVIMDGILLILVGIAMNLRHSALRLLLAAAEGGAGACILALLPVENGAAALLLQGGLAALMVKTGFPVLNGKRLIGGIAWLYGLAFFLGGILEAVRVRVELPVTVSGLIAAILSSLLIRKRKETKVQRDNLFRVTLSFHGINKSLRGFRDTGNQLRDPYFGRPVAVVERRAIEEFLGQKAKILWIPYHSIGHEGAMAAFTPDYLLIERGCKVRKVEKPLVAVTRGRVSARGTYQMILPSELIDD</sequence>
<name>A0A9D1D376_9FIRM</name>
<evidence type="ECO:0000313" key="3">
    <source>
        <dbReference type="Proteomes" id="UP000886886"/>
    </source>
</evidence>
<dbReference type="Pfam" id="PF03419">
    <property type="entry name" value="Peptidase_U4"/>
    <property type="match status" value="1"/>
</dbReference>
<dbReference type="InterPro" id="IPR005081">
    <property type="entry name" value="SpoIIGA"/>
</dbReference>
<keyword evidence="1" id="KW-1133">Transmembrane helix</keyword>
<keyword evidence="1" id="KW-0812">Transmembrane</keyword>